<gene>
    <name evidence="1" type="ORF">IAB00_02880</name>
</gene>
<dbReference type="Gene3D" id="3.10.450.40">
    <property type="match status" value="1"/>
</dbReference>
<evidence type="ECO:0000313" key="1">
    <source>
        <dbReference type="EMBL" id="HIU10177.1"/>
    </source>
</evidence>
<dbReference type="EMBL" id="DVMH01000018">
    <property type="protein sequence ID" value="HIU10177.1"/>
    <property type="molecule type" value="Genomic_DNA"/>
</dbReference>
<accession>A0A9D1HJI6</accession>
<reference evidence="1" key="2">
    <citation type="journal article" date="2021" name="PeerJ">
        <title>Extensive microbial diversity within the chicken gut microbiome revealed by metagenomics and culture.</title>
        <authorList>
            <person name="Gilroy R."/>
            <person name="Ravi A."/>
            <person name="Getino M."/>
            <person name="Pursley I."/>
            <person name="Horton D.L."/>
            <person name="Alikhan N.F."/>
            <person name="Baker D."/>
            <person name="Gharbi K."/>
            <person name="Hall N."/>
            <person name="Watson M."/>
            <person name="Adriaenssens E.M."/>
            <person name="Foster-Nyarko E."/>
            <person name="Jarju S."/>
            <person name="Secka A."/>
            <person name="Antonio M."/>
            <person name="Oren A."/>
            <person name="Chaudhuri R.R."/>
            <person name="La Ragione R."/>
            <person name="Hildebrand F."/>
            <person name="Pallen M.J."/>
        </authorList>
    </citation>
    <scope>NUCLEOTIDE SEQUENCE</scope>
    <source>
        <strain evidence="1">2830</strain>
    </source>
</reference>
<dbReference type="AlphaFoldDB" id="A0A9D1HJI6"/>
<dbReference type="InterPro" id="IPR020288">
    <property type="entry name" value="Sheath_initiator"/>
</dbReference>
<dbReference type="SUPFAM" id="SSF160719">
    <property type="entry name" value="gpW/gp25-like"/>
    <property type="match status" value="1"/>
</dbReference>
<comment type="caution">
    <text evidence="1">The sequence shown here is derived from an EMBL/GenBank/DDBJ whole genome shotgun (WGS) entry which is preliminary data.</text>
</comment>
<dbReference type="Pfam" id="PF10934">
    <property type="entry name" value="Sheath_initiator"/>
    <property type="match status" value="1"/>
</dbReference>
<reference evidence="1" key="1">
    <citation type="submission" date="2020-10" db="EMBL/GenBank/DDBJ databases">
        <authorList>
            <person name="Gilroy R."/>
        </authorList>
    </citation>
    <scope>NUCLEOTIDE SEQUENCE</scope>
    <source>
        <strain evidence="1">2830</strain>
    </source>
</reference>
<proteinExistence type="predicted"/>
<name>A0A9D1HJI6_9FIRM</name>
<sequence length="121" mass="13541">MTEYLTETYALKENESELLVSGRTDGLAALCQAITLILQVEEGAYPIFSSDYGVATHDLLGKNRAYVIPEIERRISEALLHDDRILAVEDFSFTAHDRSLSVKFLVRTIYGDISQETEVAV</sequence>
<evidence type="ECO:0000313" key="2">
    <source>
        <dbReference type="Proteomes" id="UP000824124"/>
    </source>
</evidence>
<protein>
    <submittedName>
        <fullName evidence="1">DUF2634 domain-containing protein</fullName>
    </submittedName>
</protein>
<organism evidence="1 2">
    <name type="scientific">Candidatus Avidehalobacter gallistercoris</name>
    <dbReference type="NCBI Taxonomy" id="2840694"/>
    <lineage>
        <taxon>Bacteria</taxon>
        <taxon>Bacillati</taxon>
        <taxon>Bacillota</taxon>
        <taxon>Clostridia</taxon>
        <taxon>Eubacteriales</taxon>
        <taxon>Peptococcaceae</taxon>
        <taxon>Peptococcaceae incertae sedis</taxon>
        <taxon>Candidatus Avidehalobacter</taxon>
    </lineage>
</organism>
<dbReference type="Proteomes" id="UP000824124">
    <property type="component" value="Unassembled WGS sequence"/>
</dbReference>